<evidence type="ECO:0000313" key="1">
    <source>
        <dbReference type="EMBL" id="KAF3444586.1"/>
    </source>
</evidence>
<protein>
    <submittedName>
        <fullName evidence="1">Uncharacterized protein</fullName>
    </submittedName>
</protein>
<sequence length="90" mass="10138">METTACDSKIIVGGKLRAGWQMHKGGSQSLCLPLSELSDGDSVFLNSDFTRMERAHKEALEEYGRACRRLLSVDEDEAFCRDVMVYTDFL</sequence>
<proteinExistence type="predicted"/>
<comment type="caution">
    <text evidence="1">The sequence shown here is derived from an EMBL/GenBank/DDBJ whole genome shotgun (WGS) entry which is preliminary data.</text>
</comment>
<reference evidence="1" key="1">
    <citation type="submission" date="2020-03" db="EMBL/GenBank/DDBJ databases">
        <title>A high-quality chromosome-level genome assembly of a woody plant with both climbing and erect habits, Rhamnella rubrinervis.</title>
        <authorList>
            <person name="Lu Z."/>
            <person name="Yang Y."/>
            <person name="Zhu X."/>
            <person name="Sun Y."/>
        </authorList>
    </citation>
    <scope>NUCLEOTIDE SEQUENCE</scope>
    <source>
        <strain evidence="1">BYM</strain>
        <tissue evidence="1">Leaf</tissue>
    </source>
</reference>
<dbReference type="AlphaFoldDB" id="A0A8K0H2J5"/>
<dbReference type="EMBL" id="VOIH02000006">
    <property type="protein sequence ID" value="KAF3444586.1"/>
    <property type="molecule type" value="Genomic_DNA"/>
</dbReference>
<keyword evidence="2" id="KW-1185">Reference proteome</keyword>
<dbReference type="Proteomes" id="UP000796880">
    <property type="component" value="Unassembled WGS sequence"/>
</dbReference>
<evidence type="ECO:0000313" key="2">
    <source>
        <dbReference type="Proteomes" id="UP000796880"/>
    </source>
</evidence>
<name>A0A8K0H2J5_9ROSA</name>
<accession>A0A8K0H2J5</accession>
<organism evidence="1 2">
    <name type="scientific">Rhamnella rubrinervis</name>
    <dbReference type="NCBI Taxonomy" id="2594499"/>
    <lineage>
        <taxon>Eukaryota</taxon>
        <taxon>Viridiplantae</taxon>
        <taxon>Streptophyta</taxon>
        <taxon>Embryophyta</taxon>
        <taxon>Tracheophyta</taxon>
        <taxon>Spermatophyta</taxon>
        <taxon>Magnoliopsida</taxon>
        <taxon>eudicotyledons</taxon>
        <taxon>Gunneridae</taxon>
        <taxon>Pentapetalae</taxon>
        <taxon>rosids</taxon>
        <taxon>fabids</taxon>
        <taxon>Rosales</taxon>
        <taxon>Rhamnaceae</taxon>
        <taxon>rhamnoid group</taxon>
        <taxon>Rhamneae</taxon>
        <taxon>Rhamnella</taxon>
    </lineage>
</organism>
<gene>
    <name evidence="1" type="ORF">FNV43_RR14278</name>
</gene>